<dbReference type="PANTHER" id="PTHR11109:SF7">
    <property type="entry name" value="GTP CYCLOHYDROLASE 1"/>
    <property type="match status" value="1"/>
</dbReference>
<dbReference type="SUPFAM" id="SSF55620">
    <property type="entry name" value="Tetrahydrobiopterin biosynthesis enzymes-like"/>
    <property type="match status" value="1"/>
</dbReference>
<dbReference type="HAMAP" id="MF_00223">
    <property type="entry name" value="FolE"/>
    <property type="match status" value="1"/>
</dbReference>
<dbReference type="GO" id="GO:0006729">
    <property type="term" value="P:tetrahydrobiopterin biosynthetic process"/>
    <property type="evidence" value="ECO:0007669"/>
    <property type="project" value="TreeGrafter"/>
</dbReference>
<keyword evidence="4 6" id="KW-0554">One-carbon metabolism</keyword>
<dbReference type="InterPro" id="IPR043133">
    <property type="entry name" value="GTP-CH-I_C/QueF"/>
</dbReference>
<dbReference type="GO" id="GO:0003934">
    <property type="term" value="F:GTP cyclohydrolase I activity"/>
    <property type="evidence" value="ECO:0007669"/>
    <property type="project" value="UniProtKB-UniRule"/>
</dbReference>
<accession>A0A5P1RA05</accession>
<protein>
    <recommendedName>
        <fullName evidence="6">GTP cyclohydrolase 1</fullName>
        <ecNumber evidence="6">3.5.4.16</ecNumber>
    </recommendedName>
    <alternativeName>
        <fullName evidence="6">GTP cyclohydrolase I</fullName>
        <shortName evidence="6">GTP-CH-I</shortName>
    </alternativeName>
</protein>
<comment type="catalytic activity">
    <reaction evidence="1 6">
        <text>GTP + H2O = 7,8-dihydroneopterin 3'-triphosphate + formate + H(+)</text>
        <dbReference type="Rhea" id="RHEA:17473"/>
        <dbReference type="ChEBI" id="CHEBI:15377"/>
        <dbReference type="ChEBI" id="CHEBI:15378"/>
        <dbReference type="ChEBI" id="CHEBI:15740"/>
        <dbReference type="ChEBI" id="CHEBI:37565"/>
        <dbReference type="ChEBI" id="CHEBI:58462"/>
        <dbReference type="EC" id="3.5.4.16"/>
    </reaction>
</comment>
<dbReference type="PROSITE" id="PS00859">
    <property type="entry name" value="GTP_CYCLOHYDROL_1_1"/>
    <property type="match status" value="1"/>
</dbReference>
<dbReference type="FunFam" id="3.30.1130.10:FF:000001">
    <property type="entry name" value="GTP cyclohydrolase 1"/>
    <property type="match status" value="1"/>
</dbReference>
<evidence type="ECO:0000313" key="9">
    <source>
        <dbReference type="Proteomes" id="UP000324760"/>
    </source>
</evidence>
<dbReference type="NCBIfam" id="NF006826">
    <property type="entry name" value="PRK09347.1-3"/>
    <property type="match status" value="1"/>
</dbReference>
<dbReference type="InterPro" id="IPR018234">
    <property type="entry name" value="GTP_CycHdrlase_I_CS"/>
</dbReference>
<evidence type="ECO:0000256" key="5">
    <source>
        <dbReference type="ARBA" id="ARBA00022801"/>
    </source>
</evidence>
<evidence type="ECO:0000256" key="1">
    <source>
        <dbReference type="ARBA" id="ARBA00001052"/>
    </source>
</evidence>
<feature type="domain" description="GTP cyclohydrolase I" evidence="7">
    <location>
        <begin position="1"/>
        <end position="178"/>
    </location>
</feature>
<dbReference type="GO" id="GO:0005737">
    <property type="term" value="C:cytoplasm"/>
    <property type="evidence" value="ECO:0007669"/>
    <property type="project" value="TreeGrafter"/>
</dbReference>
<organism evidence="8 9">
    <name type="scientific">Neptunomonas concharum</name>
    <dbReference type="NCBI Taxonomy" id="1031538"/>
    <lineage>
        <taxon>Bacteria</taxon>
        <taxon>Pseudomonadati</taxon>
        <taxon>Pseudomonadota</taxon>
        <taxon>Gammaproteobacteria</taxon>
        <taxon>Oceanospirillales</taxon>
        <taxon>Oceanospirillaceae</taxon>
        <taxon>Neptunomonas</taxon>
    </lineage>
</organism>
<keyword evidence="6" id="KW-0342">GTP-binding</keyword>
<dbReference type="GO" id="GO:0006730">
    <property type="term" value="P:one-carbon metabolic process"/>
    <property type="evidence" value="ECO:0007669"/>
    <property type="project" value="UniProtKB-UniRule"/>
</dbReference>
<dbReference type="PANTHER" id="PTHR11109">
    <property type="entry name" value="GTP CYCLOHYDROLASE I"/>
    <property type="match status" value="1"/>
</dbReference>
<dbReference type="NCBIfam" id="TIGR00063">
    <property type="entry name" value="folE"/>
    <property type="match status" value="1"/>
</dbReference>
<comment type="similarity">
    <text evidence="3 6">Belongs to the GTP cyclohydrolase I family.</text>
</comment>
<proteinExistence type="inferred from homology"/>
<evidence type="ECO:0000259" key="7">
    <source>
        <dbReference type="Pfam" id="PF01227"/>
    </source>
</evidence>
<keyword evidence="9" id="KW-1185">Reference proteome</keyword>
<dbReference type="InterPro" id="IPR001474">
    <property type="entry name" value="GTP_CycHdrlase_I"/>
</dbReference>
<dbReference type="InterPro" id="IPR020602">
    <property type="entry name" value="GTP_CycHdrlase_I_dom"/>
</dbReference>
<comment type="pathway">
    <text evidence="2 6">Cofactor biosynthesis; 7,8-dihydroneopterin triphosphate biosynthesis; 7,8-dihydroneopterin triphosphate from GTP: step 1/1.</text>
</comment>
<dbReference type="UniPathway" id="UPA00848">
    <property type="reaction ID" value="UER00151"/>
</dbReference>
<dbReference type="InterPro" id="IPR043134">
    <property type="entry name" value="GTP-CH-I_N"/>
</dbReference>
<dbReference type="EMBL" id="CP043869">
    <property type="protein sequence ID" value="QEQ96433.1"/>
    <property type="molecule type" value="Genomic_DNA"/>
</dbReference>
<dbReference type="Gene3D" id="3.30.1130.10">
    <property type="match status" value="1"/>
</dbReference>
<evidence type="ECO:0000256" key="6">
    <source>
        <dbReference type="HAMAP-Rule" id="MF_00223"/>
    </source>
</evidence>
<dbReference type="RefSeq" id="WP_138988444.1">
    <property type="nucleotide sequence ID" value="NZ_CP043869.1"/>
</dbReference>
<dbReference type="GO" id="GO:0008270">
    <property type="term" value="F:zinc ion binding"/>
    <property type="evidence" value="ECO:0007669"/>
    <property type="project" value="UniProtKB-UniRule"/>
</dbReference>
<dbReference type="NCBIfam" id="NF006825">
    <property type="entry name" value="PRK09347.1-2"/>
    <property type="match status" value="1"/>
</dbReference>
<dbReference type="Proteomes" id="UP000324760">
    <property type="component" value="Chromosome"/>
</dbReference>
<dbReference type="GO" id="GO:0005525">
    <property type="term" value="F:GTP binding"/>
    <property type="evidence" value="ECO:0007669"/>
    <property type="project" value="UniProtKB-KW"/>
</dbReference>
<feature type="binding site" evidence="6">
    <location>
        <position position="74"/>
    </location>
    <ligand>
        <name>Zn(2+)</name>
        <dbReference type="ChEBI" id="CHEBI:29105"/>
    </ligand>
</feature>
<dbReference type="OrthoDB" id="9801207at2"/>
<sequence length="179" mass="19943">MEKAYAAIIEQVGEDLTREGLVDTPARAAKAMAYLTRGYQQSLEEVVNNALFPSDNSEMVLVKDIELYSLCEHHLLPFIGKAHVAYIPDGKVIGLSKIARIVDMYARRLQIQENMTKEIAEAIMSVTDAKGVGVVIEAKHMCMMMRGVEKQNGSMKTSMMLGTFRSKPETRAEFLSLIN</sequence>
<name>A0A5P1RA05_9GAMM</name>
<keyword evidence="5 6" id="KW-0378">Hydrolase</keyword>
<dbReference type="AlphaFoldDB" id="A0A5P1RA05"/>
<evidence type="ECO:0000256" key="4">
    <source>
        <dbReference type="ARBA" id="ARBA00022563"/>
    </source>
</evidence>
<dbReference type="EC" id="3.5.4.16" evidence="6"/>
<feature type="binding site" evidence="6">
    <location>
        <position position="142"/>
    </location>
    <ligand>
        <name>Zn(2+)</name>
        <dbReference type="ChEBI" id="CHEBI:29105"/>
    </ligand>
</feature>
<dbReference type="Pfam" id="PF01227">
    <property type="entry name" value="GTP_cyclohydroI"/>
    <property type="match status" value="1"/>
</dbReference>
<gene>
    <name evidence="6 8" type="primary">folE</name>
    <name evidence="8" type="ORF">F0U83_06785</name>
</gene>
<dbReference type="GO" id="GO:0046654">
    <property type="term" value="P:tetrahydrofolate biosynthetic process"/>
    <property type="evidence" value="ECO:0007669"/>
    <property type="project" value="UniProtKB-UniRule"/>
</dbReference>
<dbReference type="KEGG" id="ncu:F0U83_06785"/>
<keyword evidence="6" id="KW-0862">Zinc</keyword>
<comment type="subunit">
    <text evidence="6">Homopolymer.</text>
</comment>
<evidence type="ECO:0000256" key="2">
    <source>
        <dbReference type="ARBA" id="ARBA00005080"/>
    </source>
</evidence>
<dbReference type="Gene3D" id="1.10.286.10">
    <property type="match status" value="1"/>
</dbReference>
<feature type="binding site" evidence="6">
    <location>
        <position position="71"/>
    </location>
    <ligand>
        <name>Zn(2+)</name>
        <dbReference type="ChEBI" id="CHEBI:29105"/>
    </ligand>
</feature>
<keyword evidence="6" id="KW-0479">Metal-binding</keyword>
<evidence type="ECO:0000313" key="8">
    <source>
        <dbReference type="EMBL" id="QEQ96433.1"/>
    </source>
</evidence>
<reference evidence="8 9" key="1">
    <citation type="journal article" date="2019" name="Biochem. Eng. J.">
        <title>Metabolic engineering of the marine bacteria Neptunomonas concharum for the production of acetoin and meso-2,3-butanediol from acetate.</title>
        <authorList>
            <person name="Li W."/>
            <person name="Pu N."/>
            <person name="Liu C.-X."/>
            <person name="Yuan Q.-P."/>
            <person name="Li Z.-J."/>
        </authorList>
    </citation>
    <scope>NUCLEOTIDE SEQUENCE [LARGE SCALE GENOMIC DNA]</scope>
    <source>
        <strain evidence="8 9">JCM17730</strain>
    </source>
</reference>
<evidence type="ECO:0000256" key="3">
    <source>
        <dbReference type="ARBA" id="ARBA00008085"/>
    </source>
</evidence>
<keyword evidence="6" id="KW-0547">Nucleotide-binding</keyword>
<dbReference type="PROSITE" id="PS00860">
    <property type="entry name" value="GTP_CYCLOHYDROL_1_2"/>
    <property type="match status" value="1"/>
</dbReference>